<proteinExistence type="inferred from homology"/>
<dbReference type="PANTHER" id="PTHR24016:SF0">
    <property type="entry name" value="CONSERVED OLIGOMERIC GOLGI COMPLEX SUBUNIT 4"/>
    <property type="match status" value="1"/>
</dbReference>
<dbReference type="Pfam" id="PF20663">
    <property type="entry name" value="COG4_N"/>
    <property type="match status" value="1"/>
</dbReference>
<gene>
    <name evidence="10" type="primary">COG4</name>
    <name evidence="10" type="ORF">HK099_005398</name>
</gene>
<keyword evidence="5" id="KW-0653">Protein transport</keyword>
<dbReference type="InterPro" id="IPR048680">
    <property type="entry name" value="COG4_N"/>
</dbReference>
<dbReference type="GO" id="GO:0015031">
    <property type="term" value="P:protein transport"/>
    <property type="evidence" value="ECO:0007669"/>
    <property type="project" value="UniProtKB-KW"/>
</dbReference>
<name>A0AAD5U1P4_9FUNG</name>
<dbReference type="Proteomes" id="UP001211065">
    <property type="component" value="Unassembled WGS sequence"/>
</dbReference>
<keyword evidence="4" id="KW-0813">Transport</keyword>
<feature type="domain" description="COG4 transport protein middle alpha-helical bundle" evidence="9">
    <location>
        <begin position="193"/>
        <end position="513"/>
    </location>
</feature>
<accession>A0AAD5U1P4</accession>
<dbReference type="Pfam" id="PF08318">
    <property type="entry name" value="COG4_m"/>
    <property type="match status" value="1"/>
</dbReference>
<evidence type="ECO:0000256" key="5">
    <source>
        <dbReference type="ARBA" id="ARBA00022927"/>
    </source>
</evidence>
<evidence type="ECO:0000256" key="2">
    <source>
        <dbReference type="ARBA" id="ARBA00009215"/>
    </source>
</evidence>
<dbReference type="InterPro" id="IPR048684">
    <property type="entry name" value="COG4_C"/>
</dbReference>
<evidence type="ECO:0000259" key="9">
    <source>
        <dbReference type="SMART" id="SM00762"/>
    </source>
</evidence>
<evidence type="ECO:0000313" key="10">
    <source>
        <dbReference type="EMBL" id="KAJ3217603.1"/>
    </source>
</evidence>
<dbReference type="InterPro" id="IPR013167">
    <property type="entry name" value="COG4_M"/>
</dbReference>
<keyword evidence="6" id="KW-0333">Golgi apparatus</keyword>
<dbReference type="PANTHER" id="PTHR24016">
    <property type="entry name" value="CONSERVED OLIGOMERIC GOLGI COMPLEX SUBUNIT 4"/>
    <property type="match status" value="1"/>
</dbReference>
<evidence type="ECO:0000256" key="7">
    <source>
        <dbReference type="ARBA" id="ARBA00023136"/>
    </source>
</evidence>
<evidence type="ECO:0000313" key="11">
    <source>
        <dbReference type="Proteomes" id="UP001211065"/>
    </source>
</evidence>
<dbReference type="GO" id="GO:0000139">
    <property type="term" value="C:Golgi membrane"/>
    <property type="evidence" value="ECO:0007669"/>
    <property type="project" value="UniProtKB-SubCell"/>
</dbReference>
<evidence type="ECO:0000256" key="3">
    <source>
        <dbReference type="ARBA" id="ARBA00020975"/>
    </source>
</evidence>
<evidence type="ECO:0000256" key="8">
    <source>
        <dbReference type="ARBA" id="ARBA00031340"/>
    </source>
</evidence>
<keyword evidence="11" id="KW-1185">Reference proteome</keyword>
<comment type="subcellular location">
    <subcellularLocation>
        <location evidence="1">Golgi apparatus membrane</location>
        <topology evidence="1">Peripheral membrane protein</topology>
    </subcellularLocation>
</comment>
<evidence type="ECO:0000256" key="6">
    <source>
        <dbReference type="ARBA" id="ARBA00023034"/>
    </source>
</evidence>
<evidence type="ECO:0000256" key="1">
    <source>
        <dbReference type="ARBA" id="ARBA00004395"/>
    </source>
</evidence>
<dbReference type="Gene3D" id="1.20.58.1970">
    <property type="match status" value="1"/>
</dbReference>
<protein>
    <recommendedName>
        <fullName evidence="3">Conserved oligomeric Golgi complex subunit 4</fullName>
    </recommendedName>
    <alternativeName>
        <fullName evidence="8">Component of oligomeric Golgi complex 4</fullName>
    </alternativeName>
</protein>
<evidence type="ECO:0000256" key="4">
    <source>
        <dbReference type="ARBA" id="ARBA00022448"/>
    </source>
</evidence>
<dbReference type="InterPro" id="IPR048682">
    <property type="entry name" value="COG4"/>
</dbReference>
<dbReference type="EMBL" id="JADGJW010000418">
    <property type="protein sequence ID" value="KAJ3217603.1"/>
    <property type="molecule type" value="Genomic_DNA"/>
</dbReference>
<keyword evidence="7" id="KW-0472">Membrane</keyword>
<organism evidence="10 11">
    <name type="scientific">Clydaea vesicula</name>
    <dbReference type="NCBI Taxonomy" id="447962"/>
    <lineage>
        <taxon>Eukaryota</taxon>
        <taxon>Fungi</taxon>
        <taxon>Fungi incertae sedis</taxon>
        <taxon>Chytridiomycota</taxon>
        <taxon>Chytridiomycota incertae sedis</taxon>
        <taxon>Chytridiomycetes</taxon>
        <taxon>Lobulomycetales</taxon>
        <taxon>Lobulomycetaceae</taxon>
        <taxon>Clydaea</taxon>
    </lineage>
</organism>
<dbReference type="AlphaFoldDB" id="A0AAD5U1P4"/>
<dbReference type="SMART" id="SM00762">
    <property type="entry name" value="Cog4"/>
    <property type="match status" value="1"/>
</dbReference>
<dbReference type="Pfam" id="PF20662">
    <property type="entry name" value="COG4_C"/>
    <property type="match status" value="1"/>
</dbReference>
<sequence length="788" mass="91774">MGTTAVISLMLSSDQNVPPASTETTINNEQTSMNLLSVRLLTDIETVMEQLYLLNQEERLLDKELDKQLQIHPQQMMEKIEFSRPVISTLRKESLDLQKVITDTDQLAEKISKKVRLLDVEQSRVKDTLKLLEDVQLINMCSQGVIKTIQEKDYEEAANFIHIYLNNFDLKQLKLVFETKDETDIEPDPLQVLSQSQRSVKDMITVEFDNAVSNGKQEEIFRYIRLFPKIGEPLLGLDKLGSYFTGLISTQCRDNMKAQPKDGQTFFANLLTKLFESTANIVDQQQNFITKEFGSSTWILFLLQKLHRQAELQASIILDNFIEKASIQRKLYDIKQIKQQQSTILASSLGTNNPDSKSGELMDFRELDLVLDEIALISQRTVYFSRFIKSRAKREIDQLEKPKLEFQELLKDYDKDGVSNVNKLSQRVEELMNDYLIMEEFYIKKGVEKAIKLDKFEAGNLTSSCVDDVFFLLKRSTLRCLQSFNIETLGVFMTNLGRILDVDYLQIFKKKLQNFNNLESKENKFGCMILINDIDLSLDYIYKLSLEVQNFVLKGIVGVGEFEKERMKASLTLFEEFGKNFQQVIKTWIEILYNQSLKMKCRNLLTDSLNNIKYQINEDEFRQISAEELFLKKFKSSFLKLLKVYRVNFTKKNFKLIIKYLLENLCKELEKIIFSNFKFSSFGGLRFDKDVRGLMKFFGEGGEVFGEFEVEEEDYSKKGENYFESYKEIFLRLNQISQILNLEKVDEIFDIWGVGGVIVKWRLTSNEVKKVLALRPDFSLDEIKKLKL</sequence>
<reference evidence="10" key="1">
    <citation type="submission" date="2020-05" db="EMBL/GenBank/DDBJ databases">
        <title>Phylogenomic resolution of chytrid fungi.</title>
        <authorList>
            <person name="Stajich J.E."/>
            <person name="Amses K."/>
            <person name="Simmons R."/>
            <person name="Seto K."/>
            <person name="Myers J."/>
            <person name="Bonds A."/>
            <person name="Quandt C.A."/>
            <person name="Barry K."/>
            <person name="Liu P."/>
            <person name="Grigoriev I."/>
            <person name="Longcore J.E."/>
            <person name="James T.Y."/>
        </authorList>
    </citation>
    <scope>NUCLEOTIDE SEQUENCE</scope>
    <source>
        <strain evidence="10">JEL0476</strain>
    </source>
</reference>
<comment type="similarity">
    <text evidence="2">Belongs to the COG4 family.</text>
</comment>
<comment type="caution">
    <text evidence="10">The sequence shown here is derived from an EMBL/GenBank/DDBJ whole genome shotgun (WGS) entry which is preliminary data.</text>
</comment>
<dbReference type="Gene3D" id="1.10.287.1060">
    <property type="entry name" value="ESAT-6-like"/>
    <property type="match status" value="1"/>
</dbReference>